<dbReference type="Proteomes" id="UP000001940">
    <property type="component" value="Chromosome V"/>
</dbReference>
<dbReference type="WormBase" id="T19B10.12">
    <property type="protein sequence ID" value="CE41588"/>
    <property type="gene ID" value="WBGene00050898"/>
</dbReference>
<gene>
    <name evidence="2" type="ORF">CELE_T19B10.12</name>
    <name evidence="2 4" type="ORF">T19B10.12</name>
</gene>
<dbReference type="KEGG" id="cel:CELE_T19B10.12"/>
<dbReference type="AGR" id="WB:WBGene00050898"/>
<reference evidence="2 3" key="1">
    <citation type="journal article" date="1998" name="Science">
        <title>Genome sequence of the nematode C. elegans: a platform for investigating biology.</title>
        <authorList>
            <consortium name="The C. elegans sequencing consortium"/>
            <person name="Sulson J.E."/>
            <person name="Waterston R."/>
        </authorList>
    </citation>
    <scope>NUCLEOTIDE SEQUENCE [LARGE SCALE GENOMIC DNA]</scope>
    <source>
        <strain evidence="2 3">Bristol N2</strain>
    </source>
</reference>
<dbReference type="PaxDb" id="6239-T19B10.12"/>
<dbReference type="InParanoid" id="A8DZ42"/>
<dbReference type="AlphaFoldDB" id="A8DZ42"/>
<protein>
    <submittedName>
        <fullName evidence="2">Uncharacterized protein</fullName>
    </submittedName>
</protein>
<feature type="chain" id="PRO_5002719052" evidence="1">
    <location>
        <begin position="22"/>
        <end position="58"/>
    </location>
</feature>
<keyword evidence="3" id="KW-1185">Reference proteome</keyword>
<dbReference type="HOGENOM" id="CLU_194012_0_0_1"/>
<evidence type="ECO:0000313" key="3">
    <source>
        <dbReference type="Proteomes" id="UP000001940"/>
    </source>
</evidence>
<dbReference type="UCSC" id="T19B10.12">
    <property type="organism name" value="c. elegans"/>
</dbReference>
<organism evidence="2 3">
    <name type="scientific">Caenorhabditis elegans</name>
    <dbReference type="NCBI Taxonomy" id="6239"/>
    <lineage>
        <taxon>Eukaryota</taxon>
        <taxon>Metazoa</taxon>
        <taxon>Ecdysozoa</taxon>
        <taxon>Nematoda</taxon>
        <taxon>Chromadorea</taxon>
        <taxon>Rhabditida</taxon>
        <taxon>Rhabditina</taxon>
        <taxon>Rhabditomorpha</taxon>
        <taxon>Rhabditoidea</taxon>
        <taxon>Rhabditidae</taxon>
        <taxon>Peloderinae</taxon>
        <taxon>Caenorhabditis</taxon>
    </lineage>
</organism>
<evidence type="ECO:0000256" key="1">
    <source>
        <dbReference type="SAM" id="SignalP"/>
    </source>
</evidence>
<accession>A8DZ42</accession>
<dbReference type="GeneID" id="6418774"/>
<name>A8DZ42_CAEEL</name>
<dbReference type="EMBL" id="BX284605">
    <property type="protein sequence ID" value="CAP09185.1"/>
    <property type="molecule type" value="Genomic_DNA"/>
</dbReference>
<dbReference type="SMR" id="A8DZ42"/>
<evidence type="ECO:0000313" key="4">
    <source>
        <dbReference type="WormBase" id="T19B10.12"/>
    </source>
</evidence>
<feature type="signal peptide" evidence="1">
    <location>
        <begin position="1"/>
        <end position="21"/>
    </location>
</feature>
<dbReference type="FunCoup" id="A8DZ42">
    <property type="interactions" value="171"/>
</dbReference>
<dbReference type="CTD" id="6418774"/>
<dbReference type="RefSeq" id="NP_001123015.1">
    <property type="nucleotide sequence ID" value="NM_001129543.1"/>
</dbReference>
<proteinExistence type="predicted"/>
<dbReference type="STRING" id="6239.T19B10.12.1"/>
<keyword evidence="1" id="KW-0732">Signal</keyword>
<evidence type="ECO:0000313" key="2">
    <source>
        <dbReference type="EMBL" id="CAP09185.1"/>
    </source>
</evidence>
<sequence length="58" mass="6608">MNFYSIFLLILLSLFSIQVTAEPPRCQSENQCKTDSVCDDGHCLTVDEMFEKYGKGKI</sequence>
<dbReference type="Bgee" id="WBGene00050898">
    <property type="expression patterns" value="Expressed in larva"/>
</dbReference>